<name>A0A6A5AH04_APHAT</name>
<dbReference type="Proteomes" id="UP000469452">
    <property type="component" value="Unassembled WGS sequence"/>
</dbReference>
<gene>
    <name evidence="3" type="ORF">AaE_007776</name>
</gene>
<keyword evidence="2" id="KW-0472">Membrane</keyword>
<organism evidence="3 4">
    <name type="scientific">Aphanomyces astaci</name>
    <name type="common">Crayfish plague agent</name>
    <dbReference type="NCBI Taxonomy" id="112090"/>
    <lineage>
        <taxon>Eukaryota</taxon>
        <taxon>Sar</taxon>
        <taxon>Stramenopiles</taxon>
        <taxon>Oomycota</taxon>
        <taxon>Saprolegniomycetes</taxon>
        <taxon>Saprolegniales</taxon>
        <taxon>Verrucalvaceae</taxon>
        <taxon>Aphanomyces</taxon>
    </lineage>
</organism>
<feature type="transmembrane region" description="Helical" evidence="2">
    <location>
        <begin position="99"/>
        <end position="124"/>
    </location>
</feature>
<feature type="region of interest" description="Disordered" evidence="1">
    <location>
        <begin position="133"/>
        <end position="203"/>
    </location>
</feature>
<evidence type="ECO:0000256" key="2">
    <source>
        <dbReference type="SAM" id="Phobius"/>
    </source>
</evidence>
<proteinExistence type="predicted"/>
<dbReference type="VEuPathDB" id="FungiDB:H257_02678"/>
<keyword evidence="2" id="KW-0812">Transmembrane</keyword>
<protein>
    <submittedName>
        <fullName evidence="3">Uncharacterized protein</fullName>
    </submittedName>
</protein>
<keyword evidence="2" id="KW-1133">Transmembrane helix</keyword>
<evidence type="ECO:0000256" key="1">
    <source>
        <dbReference type="SAM" id="MobiDB-lite"/>
    </source>
</evidence>
<feature type="non-terminal residue" evidence="3">
    <location>
        <position position="1"/>
    </location>
</feature>
<accession>A0A6A5AH04</accession>
<feature type="region of interest" description="Disordered" evidence="1">
    <location>
        <begin position="40"/>
        <end position="60"/>
    </location>
</feature>
<evidence type="ECO:0000313" key="3">
    <source>
        <dbReference type="EMBL" id="KAF0747295.1"/>
    </source>
</evidence>
<dbReference type="AlphaFoldDB" id="A0A6A5AH04"/>
<comment type="caution">
    <text evidence="3">The sequence shown here is derived from an EMBL/GenBank/DDBJ whole genome shotgun (WGS) entry which is preliminary data.</text>
</comment>
<dbReference type="EMBL" id="VJMI01013627">
    <property type="protein sequence ID" value="KAF0747295.1"/>
    <property type="molecule type" value="Genomic_DNA"/>
</dbReference>
<sequence length="203" mass="21207">PQYAGTFYFRGFGTDTCNSVSVEYPITVRPWSPVISGIDGSTCGGPGPSPPTPGTATPGAPTLPNAAVTCNLARGSVIDAVCVCASDWIGPPECVGTPIWKWLVTVGGGVAAMCSIAVSIRAFLMSRKAKKKLNDAAAADPTSPTKGTAVVVEMESMRMQTPERRESTQPDDVPYIQRESGDQDPSSTGVAVPPSPRSKEYTI</sequence>
<reference evidence="3 4" key="1">
    <citation type="submission" date="2019-06" db="EMBL/GenBank/DDBJ databases">
        <title>Genomics analysis of Aphanomyces spp. identifies a new class of oomycete effector associated with host adaptation.</title>
        <authorList>
            <person name="Gaulin E."/>
        </authorList>
    </citation>
    <scope>NUCLEOTIDE SEQUENCE [LARGE SCALE GENOMIC DNA]</scope>
    <source>
        <strain evidence="3 4">E</strain>
    </source>
</reference>
<evidence type="ECO:0000313" key="4">
    <source>
        <dbReference type="Proteomes" id="UP000469452"/>
    </source>
</evidence>